<accession>A0A4Q7PQ03</accession>
<evidence type="ECO:0000259" key="1">
    <source>
        <dbReference type="PROSITE" id="PS50234"/>
    </source>
</evidence>
<feature type="domain" description="VWFA" evidence="1">
    <location>
        <begin position="439"/>
        <end position="601"/>
    </location>
</feature>
<evidence type="ECO:0000313" key="2">
    <source>
        <dbReference type="EMBL" id="RZT03032.1"/>
    </source>
</evidence>
<dbReference type="Proteomes" id="UP000292927">
    <property type="component" value="Unassembled WGS sequence"/>
</dbReference>
<keyword evidence="3" id="KW-1185">Reference proteome</keyword>
<dbReference type="InterPro" id="IPR051928">
    <property type="entry name" value="NorD/CobT"/>
</dbReference>
<dbReference type="Gene3D" id="3.40.50.410">
    <property type="entry name" value="von Willebrand factor, type A domain"/>
    <property type="match status" value="1"/>
</dbReference>
<dbReference type="PANTHER" id="PTHR41248">
    <property type="entry name" value="NORD PROTEIN"/>
    <property type="match status" value="1"/>
</dbReference>
<name>A0A4Q7PQ03_9FIRM</name>
<protein>
    <recommendedName>
        <fullName evidence="1">VWFA domain-containing protein</fullName>
    </recommendedName>
</protein>
<dbReference type="OrthoDB" id="9808317at2"/>
<dbReference type="InterPro" id="IPR036465">
    <property type="entry name" value="vWFA_dom_sf"/>
</dbReference>
<dbReference type="AlphaFoldDB" id="A0A4Q7PQ03"/>
<proteinExistence type="predicted"/>
<reference evidence="2 3" key="1">
    <citation type="submission" date="2019-02" db="EMBL/GenBank/DDBJ databases">
        <title>Genomic Encyclopedia of Type Strains, Phase IV (KMG-IV): sequencing the most valuable type-strain genomes for metagenomic binning, comparative biology and taxonomic classification.</title>
        <authorList>
            <person name="Goeker M."/>
        </authorList>
    </citation>
    <scope>NUCLEOTIDE SEQUENCE [LARGE SCALE GENOMIC DNA]</scope>
    <source>
        <strain evidence="2 3">DSM 29486</strain>
    </source>
</reference>
<comment type="caution">
    <text evidence="2">The sequence shown here is derived from an EMBL/GenBank/DDBJ whole genome shotgun (WGS) entry which is preliminary data.</text>
</comment>
<organism evidence="2 3">
    <name type="scientific">Cuneatibacter caecimuris</name>
    <dbReference type="NCBI Taxonomy" id="1796618"/>
    <lineage>
        <taxon>Bacteria</taxon>
        <taxon>Bacillati</taxon>
        <taxon>Bacillota</taxon>
        <taxon>Clostridia</taxon>
        <taxon>Lachnospirales</taxon>
        <taxon>Lachnospiraceae</taxon>
        <taxon>Cuneatibacter</taxon>
    </lineage>
</organism>
<dbReference type="RefSeq" id="WP_130433900.1">
    <property type="nucleotide sequence ID" value="NZ_SGXF01000001.1"/>
</dbReference>
<sequence length="627" mass="70813">MNKTEEEVLKSFHSEYNRNIEESFVEMLTERDEVRLFFINEDRAFTDGRNIVVDPADREIFCDSKAIYDTETWMGIPHRISQDNWMALHMVTRAQSIHEALHIIYTRFPLYCLADKRATSKIRLTALSMISNIIEDGYIEAAGCSEYDNLELYLLFGRISSIFASAPFEGTVSQVFGGMEKAEAGDDQLLRKYLEHMGGFLLYPMLQQEEPGEEIKEYVENTRQLFLEGSACGDPEKRYEFTDQIFDCIESIIPKADTRLDTSVLEKMLGGRLTHDSMQASALPIKNTPRNGTVSRRLTVDLTGKELPKRNFKDQIDGIFCAAANDRKAAMAVLQNQGSKRAIMGAEYDCAELHKGIQIIEQKPAINLNLKRAYQNVFHKYQININAYNQKFHQLLKTPISVQATKKLYGSGVDSRRMGDIKKRYWYCNTVVEDAPDLAIMLLIDGSGSMEGARVEGARAAAVVLHEVMKKQGIEHAIVEHRAIYGKPEVFHNILINFHAREEEKYNILSLTADEGTREGLSLYWAEAYLQKNAMAEHKLILVLSDGVPAHGIHGPGCYLPPVSTKDTANAVKKICRRGTGIIAIALDDSGYSCYHALKEIYPYVIACTDLKKLTGQLLGVIMKQYI</sequence>
<dbReference type="PANTHER" id="PTHR41248:SF1">
    <property type="entry name" value="NORD PROTEIN"/>
    <property type="match status" value="1"/>
</dbReference>
<gene>
    <name evidence="2" type="ORF">EV209_1165</name>
</gene>
<evidence type="ECO:0000313" key="3">
    <source>
        <dbReference type="Proteomes" id="UP000292927"/>
    </source>
</evidence>
<dbReference type="InterPro" id="IPR002035">
    <property type="entry name" value="VWF_A"/>
</dbReference>
<dbReference type="SUPFAM" id="SSF53300">
    <property type="entry name" value="vWA-like"/>
    <property type="match status" value="1"/>
</dbReference>
<dbReference type="PROSITE" id="PS50234">
    <property type="entry name" value="VWFA"/>
    <property type="match status" value="1"/>
</dbReference>
<dbReference type="EMBL" id="SGXF01000001">
    <property type="protein sequence ID" value="RZT03032.1"/>
    <property type="molecule type" value="Genomic_DNA"/>
</dbReference>